<name>A0A4U6UM01_SETVI</name>
<dbReference type="OMA" id="ALLIMWE"/>
<evidence type="ECO:0008006" key="3">
    <source>
        <dbReference type="Google" id="ProtNLM"/>
    </source>
</evidence>
<keyword evidence="2" id="KW-1185">Reference proteome</keyword>
<sequence>METAHHLLAECRYTKRIWKFVAQWLSQESLQPGQWKHSITAIEWWTNITFTTGIPRKATRSLALLIMWEIWNERNSRIFRYQGSPTASLMAKIKSSTNLWIAAGSRDLTGLLL</sequence>
<reference evidence="1" key="1">
    <citation type="submission" date="2019-03" db="EMBL/GenBank/DDBJ databases">
        <title>WGS assembly of Setaria viridis.</title>
        <authorList>
            <person name="Huang P."/>
            <person name="Jenkins J."/>
            <person name="Grimwood J."/>
            <person name="Barry K."/>
            <person name="Healey A."/>
            <person name="Mamidi S."/>
            <person name="Sreedasyam A."/>
            <person name="Shu S."/>
            <person name="Feldman M."/>
            <person name="Wu J."/>
            <person name="Yu Y."/>
            <person name="Chen C."/>
            <person name="Johnson J."/>
            <person name="Rokhsar D."/>
            <person name="Baxter I."/>
            <person name="Schmutz J."/>
            <person name="Brutnell T."/>
            <person name="Kellogg E."/>
        </authorList>
    </citation>
    <scope>NUCLEOTIDE SEQUENCE [LARGE SCALE GENOMIC DNA]</scope>
</reference>
<dbReference type="AlphaFoldDB" id="A0A4U6UM01"/>
<dbReference type="Proteomes" id="UP000298652">
    <property type="component" value="Chromosome 5"/>
</dbReference>
<organism evidence="1 2">
    <name type="scientific">Setaria viridis</name>
    <name type="common">Green bristlegrass</name>
    <name type="synonym">Setaria italica subsp. viridis</name>
    <dbReference type="NCBI Taxonomy" id="4556"/>
    <lineage>
        <taxon>Eukaryota</taxon>
        <taxon>Viridiplantae</taxon>
        <taxon>Streptophyta</taxon>
        <taxon>Embryophyta</taxon>
        <taxon>Tracheophyta</taxon>
        <taxon>Spermatophyta</taxon>
        <taxon>Magnoliopsida</taxon>
        <taxon>Liliopsida</taxon>
        <taxon>Poales</taxon>
        <taxon>Poaceae</taxon>
        <taxon>PACMAD clade</taxon>
        <taxon>Panicoideae</taxon>
        <taxon>Panicodae</taxon>
        <taxon>Paniceae</taxon>
        <taxon>Cenchrinae</taxon>
        <taxon>Setaria</taxon>
    </lineage>
</organism>
<proteinExistence type="predicted"/>
<accession>A0A4U6UM01</accession>
<protein>
    <recommendedName>
        <fullName evidence="3">Reverse transcriptase zinc-binding domain-containing protein</fullName>
    </recommendedName>
</protein>
<evidence type="ECO:0000313" key="1">
    <source>
        <dbReference type="EMBL" id="TKW15323.1"/>
    </source>
</evidence>
<dbReference type="Gramene" id="TKW15323">
    <property type="protein sequence ID" value="TKW15323"/>
    <property type="gene ID" value="SEVIR_5G230400v2"/>
</dbReference>
<dbReference type="EMBL" id="CM016556">
    <property type="protein sequence ID" value="TKW15323.1"/>
    <property type="molecule type" value="Genomic_DNA"/>
</dbReference>
<gene>
    <name evidence="1" type="ORF">SEVIR_5G230400v2</name>
</gene>
<evidence type="ECO:0000313" key="2">
    <source>
        <dbReference type="Proteomes" id="UP000298652"/>
    </source>
</evidence>